<dbReference type="SMART" id="SM00895">
    <property type="entry name" value="FCD"/>
    <property type="match status" value="1"/>
</dbReference>
<dbReference type="SMART" id="SM00345">
    <property type="entry name" value="HTH_GNTR"/>
    <property type="match status" value="1"/>
</dbReference>
<feature type="domain" description="HTH gntR-type" evidence="4">
    <location>
        <begin position="13"/>
        <end position="79"/>
    </location>
</feature>
<dbReference type="PANTHER" id="PTHR43537">
    <property type="entry name" value="TRANSCRIPTIONAL REGULATOR, GNTR FAMILY"/>
    <property type="match status" value="1"/>
</dbReference>
<dbReference type="Proteomes" id="UP000321057">
    <property type="component" value="Unassembled WGS sequence"/>
</dbReference>
<dbReference type="GO" id="GO:0003677">
    <property type="term" value="F:DNA binding"/>
    <property type="evidence" value="ECO:0007669"/>
    <property type="project" value="UniProtKB-KW"/>
</dbReference>
<organism evidence="6 7">
    <name type="scientific">Staphylococcus gallinarum</name>
    <dbReference type="NCBI Taxonomy" id="1293"/>
    <lineage>
        <taxon>Bacteria</taxon>
        <taxon>Bacillati</taxon>
        <taxon>Bacillota</taxon>
        <taxon>Bacilli</taxon>
        <taxon>Bacillales</taxon>
        <taxon>Staphylococcaceae</taxon>
        <taxon>Staphylococcus</taxon>
    </lineage>
</organism>
<evidence type="ECO:0000313" key="7">
    <source>
        <dbReference type="Proteomes" id="UP000255277"/>
    </source>
</evidence>
<dbReference type="PROSITE" id="PS50949">
    <property type="entry name" value="HTH_GNTR"/>
    <property type="match status" value="1"/>
</dbReference>
<dbReference type="InterPro" id="IPR036390">
    <property type="entry name" value="WH_DNA-bd_sf"/>
</dbReference>
<protein>
    <submittedName>
        <fullName evidence="6">Gluconate operon transcriptional repressor</fullName>
    </submittedName>
    <submittedName>
        <fullName evidence="5">GntR family transcriptional regulator</fullName>
    </submittedName>
</protein>
<reference evidence="6 7" key="1">
    <citation type="submission" date="2018-06" db="EMBL/GenBank/DDBJ databases">
        <authorList>
            <consortium name="Pathogen Informatics"/>
            <person name="Doyle S."/>
        </authorList>
    </citation>
    <scope>NUCLEOTIDE SEQUENCE [LARGE SCALE GENOMIC DNA]</scope>
    <source>
        <strain evidence="6 7">NCTC12195</strain>
    </source>
</reference>
<dbReference type="OrthoDB" id="368257at2"/>
<evidence type="ECO:0000256" key="1">
    <source>
        <dbReference type="ARBA" id="ARBA00023015"/>
    </source>
</evidence>
<dbReference type="Proteomes" id="UP000255277">
    <property type="component" value="Unassembled WGS sequence"/>
</dbReference>
<dbReference type="SUPFAM" id="SSF48008">
    <property type="entry name" value="GntR ligand-binding domain-like"/>
    <property type="match status" value="1"/>
</dbReference>
<evidence type="ECO:0000259" key="4">
    <source>
        <dbReference type="PROSITE" id="PS50949"/>
    </source>
</evidence>
<accession>A0A0D0SLX3</accession>
<sequence>MTYEYPERWLEGVSKGEAIAAEIRLRIVAGTIKTDTLLTENQIAKEFNVSRSPVRDAFKLLKQDQLINLERMGAEVLPFEDKEKKELYDLRIMLESFAFSRIKSLNHDAIVKELRKQLEMMKVAVQFEDAEAFTEHDMKFHEVTILASKHQYLKTYWNNLKPVMEALILLSMRRRMAEDPEDFERIHKNHEVFVEAIANQDAIKLREAFHLNFDDVGEDIDSFWLS</sequence>
<evidence type="ECO:0000256" key="3">
    <source>
        <dbReference type="ARBA" id="ARBA00023163"/>
    </source>
</evidence>
<gene>
    <name evidence="6" type="primary">ydfH</name>
    <name evidence="6" type="ORF">NCTC12195_04405</name>
    <name evidence="5" type="ORF">SGA02_17400</name>
</gene>
<dbReference type="GO" id="GO:0003700">
    <property type="term" value="F:DNA-binding transcription factor activity"/>
    <property type="evidence" value="ECO:0007669"/>
    <property type="project" value="InterPro"/>
</dbReference>
<dbReference type="EMBL" id="BKAX01000004">
    <property type="protein sequence ID" value="GEQ05912.1"/>
    <property type="molecule type" value="Genomic_DNA"/>
</dbReference>
<reference evidence="5 8" key="2">
    <citation type="submission" date="2019-07" db="EMBL/GenBank/DDBJ databases">
        <title>Whole genome shotgun sequence of Staphylococcus gallinarum NBRC 109767.</title>
        <authorList>
            <person name="Hosoyama A."/>
            <person name="Uohara A."/>
            <person name="Ohji S."/>
            <person name="Ichikawa N."/>
        </authorList>
    </citation>
    <scope>NUCLEOTIDE SEQUENCE [LARGE SCALE GENOMIC DNA]</scope>
    <source>
        <strain evidence="5 8">NBRC 109767</strain>
    </source>
</reference>
<dbReference type="SUPFAM" id="SSF46785">
    <property type="entry name" value="Winged helix' DNA-binding domain"/>
    <property type="match status" value="1"/>
</dbReference>
<dbReference type="Gene3D" id="1.20.120.530">
    <property type="entry name" value="GntR ligand-binding domain-like"/>
    <property type="match status" value="1"/>
</dbReference>
<evidence type="ECO:0000256" key="2">
    <source>
        <dbReference type="ARBA" id="ARBA00023125"/>
    </source>
</evidence>
<evidence type="ECO:0000313" key="5">
    <source>
        <dbReference type="EMBL" id="GEQ05912.1"/>
    </source>
</evidence>
<dbReference type="RefSeq" id="WP_042740281.1">
    <property type="nucleotide sequence ID" value="NZ_BKAX01000004.1"/>
</dbReference>
<dbReference type="Pfam" id="PF07729">
    <property type="entry name" value="FCD"/>
    <property type="match status" value="1"/>
</dbReference>
<dbReference type="AlphaFoldDB" id="A0A0D0SLX3"/>
<proteinExistence type="predicted"/>
<dbReference type="InterPro" id="IPR008920">
    <property type="entry name" value="TF_FadR/GntR_C"/>
</dbReference>
<dbReference type="InterPro" id="IPR000524">
    <property type="entry name" value="Tscrpt_reg_HTH_GntR"/>
</dbReference>
<evidence type="ECO:0000313" key="8">
    <source>
        <dbReference type="Proteomes" id="UP000321057"/>
    </source>
</evidence>
<dbReference type="Gene3D" id="1.10.10.10">
    <property type="entry name" value="Winged helix-like DNA-binding domain superfamily/Winged helix DNA-binding domain"/>
    <property type="match status" value="1"/>
</dbReference>
<dbReference type="Pfam" id="PF00392">
    <property type="entry name" value="GntR"/>
    <property type="match status" value="1"/>
</dbReference>
<keyword evidence="1" id="KW-0805">Transcription regulation</keyword>
<dbReference type="GeneID" id="93844242"/>
<dbReference type="InterPro" id="IPR036388">
    <property type="entry name" value="WH-like_DNA-bd_sf"/>
</dbReference>
<dbReference type="InterPro" id="IPR011711">
    <property type="entry name" value="GntR_C"/>
</dbReference>
<name>A0A0D0SLX3_STAGA</name>
<dbReference type="EMBL" id="UHDK01000001">
    <property type="protein sequence ID" value="SUM34878.1"/>
    <property type="molecule type" value="Genomic_DNA"/>
</dbReference>
<dbReference type="STRING" id="1293.SH09_14410"/>
<keyword evidence="8" id="KW-1185">Reference proteome</keyword>
<evidence type="ECO:0000313" key="6">
    <source>
        <dbReference type="EMBL" id="SUM34878.1"/>
    </source>
</evidence>
<keyword evidence="3" id="KW-0804">Transcription</keyword>
<keyword evidence="2" id="KW-0238">DNA-binding</keyword>
<dbReference type="PANTHER" id="PTHR43537:SF24">
    <property type="entry name" value="GLUCONATE OPERON TRANSCRIPTIONAL REPRESSOR"/>
    <property type="match status" value="1"/>
</dbReference>